<protein>
    <submittedName>
        <fullName evidence="5">Ferredoxin-NADP reductase</fullName>
    </submittedName>
</protein>
<dbReference type="PRINTS" id="PR00371">
    <property type="entry name" value="FPNCR"/>
</dbReference>
<evidence type="ECO:0000313" key="5">
    <source>
        <dbReference type="EMBL" id="SCG44156.1"/>
    </source>
</evidence>
<accession>A0A1C5HDS3</accession>
<sequence length="246" mass="26011">MARAAVPGRLTWQPATVAATRAETATARTLVLDVDGWTGHVPGQHVDVRLTAPDGYTAYRSYSISSAPRPDRLEVTVQAVTDGEVSPYLVDVAELGDQLEIRGPLGGWFVRRTADPRPALLIGGGSGVAPLMSMVRAATNPTRLLYSTRSPSDALFTADLAAVAAAGDGRVTVTHVYTRVAPHGWPVPPRRLDADALARVAWPRDADTVAFVCGPTGFVETVADLLVDIGHDPANIRTERFGPTGG</sequence>
<dbReference type="PANTHER" id="PTHR47354">
    <property type="entry name" value="NADH OXIDOREDUCTASE HCR"/>
    <property type="match status" value="1"/>
</dbReference>
<dbReference type="Gene3D" id="2.40.30.10">
    <property type="entry name" value="Translation factors"/>
    <property type="match status" value="1"/>
</dbReference>
<dbReference type="InterPro" id="IPR017927">
    <property type="entry name" value="FAD-bd_FR_type"/>
</dbReference>
<organism evidence="5 6">
    <name type="scientific">Micromonospora echinaurantiaca</name>
    <dbReference type="NCBI Taxonomy" id="47857"/>
    <lineage>
        <taxon>Bacteria</taxon>
        <taxon>Bacillati</taxon>
        <taxon>Actinomycetota</taxon>
        <taxon>Actinomycetes</taxon>
        <taxon>Micromonosporales</taxon>
        <taxon>Micromonosporaceae</taxon>
        <taxon>Micromonospora</taxon>
    </lineage>
</organism>
<proteinExistence type="predicted"/>
<keyword evidence="3" id="KW-0411">Iron-sulfur</keyword>
<dbReference type="InterPro" id="IPR008333">
    <property type="entry name" value="Cbr1-like_FAD-bd_dom"/>
</dbReference>
<keyword evidence="2" id="KW-0001">2Fe-2S</keyword>
<comment type="cofactor">
    <cofactor evidence="1">
        <name>FAD</name>
        <dbReference type="ChEBI" id="CHEBI:57692"/>
    </cofactor>
</comment>
<dbReference type="RefSeq" id="WP_088993070.1">
    <property type="nucleotide sequence ID" value="NZ_LT607750.1"/>
</dbReference>
<dbReference type="InterPro" id="IPR001433">
    <property type="entry name" value="OxRdtase_FAD/NAD-bd"/>
</dbReference>
<name>A0A1C5HDS3_9ACTN</name>
<dbReference type="Pfam" id="PF00175">
    <property type="entry name" value="NAD_binding_1"/>
    <property type="match status" value="1"/>
</dbReference>
<dbReference type="Pfam" id="PF00970">
    <property type="entry name" value="FAD_binding_6"/>
    <property type="match status" value="1"/>
</dbReference>
<keyword evidence="2" id="KW-0408">Iron</keyword>
<dbReference type="InterPro" id="IPR039261">
    <property type="entry name" value="FNR_nucleotide-bd"/>
</dbReference>
<dbReference type="AlphaFoldDB" id="A0A1C5HDS3"/>
<keyword evidence="6" id="KW-1185">Reference proteome</keyword>
<dbReference type="InterPro" id="IPR050415">
    <property type="entry name" value="MRET"/>
</dbReference>
<dbReference type="Gene3D" id="3.40.50.80">
    <property type="entry name" value="Nucleotide-binding domain of ferredoxin-NADP reductase (FNR) module"/>
    <property type="match status" value="1"/>
</dbReference>
<dbReference type="GO" id="GO:0016491">
    <property type="term" value="F:oxidoreductase activity"/>
    <property type="evidence" value="ECO:0007669"/>
    <property type="project" value="InterPro"/>
</dbReference>
<evidence type="ECO:0000256" key="3">
    <source>
        <dbReference type="ARBA" id="ARBA00023014"/>
    </source>
</evidence>
<dbReference type="PROSITE" id="PS51384">
    <property type="entry name" value="FAD_FR"/>
    <property type="match status" value="1"/>
</dbReference>
<evidence type="ECO:0000313" key="6">
    <source>
        <dbReference type="Proteomes" id="UP000198217"/>
    </source>
</evidence>
<keyword evidence="2" id="KW-0479">Metal-binding</keyword>
<dbReference type="SUPFAM" id="SSF52343">
    <property type="entry name" value="Ferredoxin reductase-like, C-terminal NADP-linked domain"/>
    <property type="match status" value="1"/>
</dbReference>
<dbReference type="PRINTS" id="PR00406">
    <property type="entry name" value="CYTB5RDTASE"/>
</dbReference>
<dbReference type="Proteomes" id="UP000198217">
    <property type="component" value="Chromosome I"/>
</dbReference>
<dbReference type="InterPro" id="IPR017938">
    <property type="entry name" value="Riboflavin_synthase-like_b-brl"/>
</dbReference>
<dbReference type="GO" id="GO:0051537">
    <property type="term" value="F:2 iron, 2 sulfur cluster binding"/>
    <property type="evidence" value="ECO:0007669"/>
    <property type="project" value="UniProtKB-KW"/>
</dbReference>
<feature type="domain" description="FAD-binding FR-type" evidence="4">
    <location>
        <begin position="10"/>
        <end position="111"/>
    </location>
</feature>
<dbReference type="PANTHER" id="PTHR47354:SF5">
    <property type="entry name" value="PROTEIN RFBI"/>
    <property type="match status" value="1"/>
</dbReference>
<evidence type="ECO:0000259" key="4">
    <source>
        <dbReference type="PROSITE" id="PS51384"/>
    </source>
</evidence>
<reference evidence="5 6" key="1">
    <citation type="submission" date="2016-06" db="EMBL/GenBank/DDBJ databases">
        <authorList>
            <person name="Kjaerup R.B."/>
            <person name="Dalgaard T.S."/>
            <person name="Juul-Madsen H.R."/>
        </authorList>
    </citation>
    <scope>NUCLEOTIDE SEQUENCE [LARGE SCALE GENOMIC DNA]</scope>
    <source>
        <strain evidence="5 6">DSM 43904</strain>
    </source>
</reference>
<dbReference type="EMBL" id="LT607750">
    <property type="protein sequence ID" value="SCG44156.1"/>
    <property type="molecule type" value="Genomic_DNA"/>
</dbReference>
<dbReference type="InterPro" id="IPR001709">
    <property type="entry name" value="Flavoprot_Pyr_Nucl_cyt_Rdtase"/>
</dbReference>
<evidence type="ECO:0000256" key="1">
    <source>
        <dbReference type="ARBA" id="ARBA00001974"/>
    </source>
</evidence>
<evidence type="ECO:0000256" key="2">
    <source>
        <dbReference type="ARBA" id="ARBA00022714"/>
    </source>
</evidence>
<gene>
    <name evidence="5" type="ORF">GA0070609_1439</name>
</gene>
<dbReference type="SUPFAM" id="SSF63380">
    <property type="entry name" value="Riboflavin synthase domain-like"/>
    <property type="match status" value="1"/>
</dbReference>